<organism evidence="4 5">
    <name type="scientific">Hucho hucho</name>
    <name type="common">huchen</name>
    <dbReference type="NCBI Taxonomy" id="62062"/>
    <lineage>
        <taxon>Eukaryota</taxon>
        <taxon>Metazoa</taxon>
        <taxon>Chordata</taxon>
        <taxon>Craniata</taxon>
        <taxon>Vertebrata</taxon>
        <taxon>Euteleostomi</taxon>
        <taxon>Actinopterygii</taxon>
        <taxon>Neopterygii</taxon>
        <taxon>Teleostei</taxon>
        <taxon>Protacanthopterygii</taxon>
        <taxon>Salmoniformes</taxon>
        <taxon>Salmonidae</taxon>
        <taxon>Salmoninae</taxon>
        <taxon>Hucho</taxon>
    </lineage>
</organism>
<sequence length="276" mass="29252">MFNLTFGRRLGSAAQFPPHCVSLSLPSDSIIQLICISKGTGLGLIVKGGANRAEGPMVLIQEIVPGGDCQRDGRLQPGDQLVSINKESLIGVTYEEARSILTRTKLRWGIAFMRHRSSTSSASSSSGPQSPFTPQGAASGASSVPPTRRGTLAVLGALPPPQSLLQHRRTTLPAALPGAPLVVPKITSTLNPTSETLPSVNLSQVWDFNAGTNAHTHVHTHTGFSVNMVIPPYGINSWCGCGGGMWCCVVWWCCVVVLCVTFPLSCARTPQREVGD</sequence>
<reference evidence="4" key="3">
    <citation type="submission" date="2025-09" db="UniProtKB">
        <authorList>
            <consortium name="Ensembl"/>
        </authorList>
    </citation>
    <scope>IDENTIFICATION</scope>
</reference>
<dbReference type="GO" id="GO:0031410">
    <property type="term" value="C:cytoplasmic vesicle"/>
    <property type="evidence" value="ECO:0007669"/>
    <property type="project" value="TreeGrafter"/>
</dbReference>
<dbReference type="SMART" id="SM00228">
    <property type="entry name" value="PDZ"/>
    <property type="match status" value="1"/>
</dbReference>
<protein>
    <recommendedName>
        <fullName evidence="3">PDZ domain-containing protein</fullName>
    </recommendedName>
</protein>
<name>A0A4W5QHS7_9TELE</name>
<dbReference type="PANTHER" id="PTHR19964">
    <property type="entry name" value="MULTIPLE PDZ DOMAIN PROTEIN"/>
    <property type="match status" value="1"/>
</dbReference>
<keyword evidence="2" id="KW-0472">Membrane</keyword>
<dbReference type="GO" id="GO:0019905">
    <property type="term" value="F:syntaxin binding"/>
    <property type="evidence" value="ECO:0007669"/>
    <property type="project" value="TreeGrafter"/>
</dbReference>
<evidence type="ECO:0000313" key="5">
    <source>
        <dbReference type="Proteomes" id="UP000314982"/>
    </source>
</evidence>
<dbReference type="Gene3D" id="2.30.42.10">
    <property type="match status" value="1"/>
</dbReference>
<keyword evidence="2" id="KW-1133">Transmembrane helix</keyword>
<evidence type="ECO:0000313" key="4">
    <source>
        <dbReference type="Ensembl" id="ENSHHUP00000073525.1"/>
    </source>
</evidence>
<evidence type="ECO:0000256" key="2">
    <source>
        <dbReference type="SAM" id="Phobius"/>
    </source>
</evidence>
<dbReference type="Proteomes" id="UP000314982">
    <property type="component" value="Unassembled WGS sequence"/>
</dbReference>
<keyword evidence="2" id="KW-0812">Transmembrane</keyword>
<feature type="region of interest" description="Disordered" evidence="1">
    <location>
        <begin position="118"/>
        <end position="146"/>
    </location>
</feature>
<dbReference type="CDD" id="cd06698">
    <property type="entry name" value="PDZ1_hSTXBP4-PDZ2_GgSTXBP4-like"/>
    <property type="match status" value="1"/>
</dbReference>
<dbReference type="AlphaFoldDB" id="A0A4W5QHS7"/>
<dbReference type="InterPro" id="IPR051342">
    <property type="entry name" value="PDZ_scaffold"/>
</dbReference>
<dbReference type="GO" id="GO:0008286">
    <property type="term" value="P:insulin receptor signaling pathway"/>
    <property type="evidence" value="ECO:0007669"/>
    <property type="project" value="TreeGrafter"/>
</dbReference>
<dbReference type="STRING" id="62062.ENSHHUP00000073525"/>
<dbReference type="GeneTree" id="ENSGT00390000002226"/>
<reference evidence="5" key="1">
    <citation type="submission" date="2018-06" db="EMBL/GenBank/DDBJ databases">
        <title>Genome assembly of Danube salmon.</title>
        <authorList>
            <person name="Macqueen D.J."/>
            <person name="Gundappa M.K."/>
        </authorList>
    </citation>
    <scope>NUCLEOTIDE SEQUENCE [LARGE SCALE GENOMIC DNA]</scope>
</reference>
<feature type="domain" description="PDZ" evidence="3">
    <location>
        <begin position="30"/>
        <end position="116"/>
    </location>
</feature>
<dbReference type="PANTHER" id="PTHR19964:SF16">
    <property type="entry name" value="SYNTAXIN-BINDING PROTEIN 4"/>
    <property type="match status" value="1"/>
</dbReference>
<reference evidence="4" key="2">
    <citation type="submission" date="2025-08" db="UniProtKB">
        <authorList>
            <consortium name="Ensembl"/>
        </authorList>
    </citation>
    <scope>IDENTIFICATION</scope>
</reference>
<feature type="transmembrane region" description="Helical" evidence="2">
    <location>
        <begin position="243"/>
        <end position="264"/>
    </location>
</feature>
<evidence type="ECO:0000259" key="3">
    <source>
        <dbReference type="PROSITE" id="PS50106"/>
    </source>
</evidence>
<dbReference type="PROSITE" id="PS50106">
    <property type="entry name" value="PDZ"/>
    <property type="match status" value="1"/>
</dbReference>
<keyword evidence="5" id="KW-1185">Reference proteome</keyword>
<dbReference type="SUPFAM" id="SSF50156">
    <property type="entry name" value="PDZ domain-like"/>
    <property type="match status" value="1"/>
</dbReference>
<accession>A0A4W5QHS7</accession>
<proteinExistence type="predicted"/>
<dbReference type="InterPro" id="IPR001478">
    <property type="entry name" value="PDZ"/>
</dbReference>
<dbReference type="GO" id="GO:0061178">
    <property type="term" value="P:regulation of insulin secretion involved in cellular response to glucose stimulus"/>
    <property type="evidence" value="ECO:0007669"/>
    <property type="project" value="TreeGrafter"/>
</dbReference>
<dbReference type="Pfam" id="PF00595">
    <property type="entry name" value="PDZ"/>
    <property type="match status" value="1"/>
</dbReference>
<evidence type="ECO:0000256" key="1">
    <source>
        <dbReference type="SAM" id="MobiDB-lite"/>
    </source>
</evidence>
<dbReference type="InterPro" id="IPR036034">
    <property type="entry name" value="PDZ_sf"/>
</dbReference>
<dbReference type="Ensembl" id="ENSHHUT00000075944.1">
    <property type="protein sequence ID" value="ENSHHUP00000073525.1"/>
    <property type="gene ID" value="ENSHHUG00000043148.1"/>
</dbReference>